<dbReference type="PROSITE" id="PS51257">
    <property type="entry name" value="PROKAR_LIPOPROTEIN"/>
    <property type="match status" value="1"/>
</dbReference>
<dbReference type="STRING" id="1150368.SAMN02927921_01370"/>
<name>A0A1K1NPR0_9FLAO</name>
<dbReference type="OrthoDB" id="9790776at2"/>
<protein>
    <submittedName>
        <fullName evidence="1">Lipopolysaccharide-assembly</fullName>
    </submittedName>
</protein>
<gene>
    <name evidence="1" type="ORF">SAMN02927921_01370</name>
</gene>
<dbReference type="Proteomes" id="UP000182248">
    <property type="component" value="Unassembled WGS sequence"/>
</dbReference>
<accession>A0A1K1NPR0</accession>
<dbReference type="GO" id="GO:0019867">
    <property type="term" value="C:outer membrane"/>
    <property type="evidence" value="ECO:0007669"/>
    <property type="project" value="InterPro"/>
</dbReference>
<keyword evidence="2" id="KW-1185">Reference proteome</keyword>
<reference evidence="1 2" key="1">
    <citation type="submission" date="2016-11" db="EMBL/GenBank/DDBJ databases">
        <authorList>
            <person name="Jaros S."/>
            <person name="Januszkiewicz K."/>
            <person name="Wedrychowicz H."/>
        </authorList>
    </citation>
    <scope>NUCLEOTIDE SEQUENCE [LARGE SCALE GENOMIC DNA]</scope>
    <source>
        <strain evidence="1 2">CGMCC 1.12145</strain>
    </source>
</reference>
<sequence length="171" mass="18990">MKILKSVKAVYLAVALVLVTVQSCGIYNFTGGDVGSATTFQVNMFRNEAPLVEPGLDRDFTLALQDLIMNQTSLDLVPSGGDLLYEGEITEYRVAPMTATAQQTAAQNRLTIGVRVRFTNNTKEDADFERTFSFFYDFGANEQLNAIQSAAHQEIFERITQDIFNASLADW</sequence>
<dbReference type="RefSeq" id="WP_072316610.1">
    <property type="nucleotide sequence ID" value="NZ_FPJE01000006.1"/>
</dbReference>
<organism evidence="1 2">
    <name type="scientific">Sinomicrobium oceani</name>
    <dbReference type="NCBI Taxonomy" id="1150368"/>
    <lineage>
        <taxon>Bacteria</taxon>
        <taxon>Pseudomonadati</taxon>
        <taxon>Bacteroidota</taxon>
        <taxon>Flavobacteriia</taxon>
        <taxon>Flavobacteriales</taxon>
        <taxon>Flavobacteriaceae</taxon>
        <taxon>Sinomicrobium</taxon>
    </lineage>
</organism>
<evidence type="ECO:0000313" key="1">
    <source>
        <dbReference type="EMBL" id="SFW37243.1"/>
    </source>
</evidence>
<evidence type="ECO:0000313" key="2">
    <source>
        <dbReference type="Proteomes" id="UP000182248"/>
    </source>
</evidence>
<dbReference type="EMBL" id="FPJE01000006">
    <property type="protein sequence ID" value="SFW37243.1"/>
    <property type="molecule type" value="Genomic_DNA"/>
</dbReference>
<dbReference type="InterPro" id="IPR007485">
    <property type="entry name" value="LPS_assembly_LptE"/>
</dbReference>
<dbReference type="GO" id="GO:0043165">
    <property type="term" value="P:Gram-negative-bacterium-type cell outer membrane assembly"/>
    <property type="evidence" value="ECO:0007669"/>
    <property type="project" value="InterPro"/>
</dbReference>
<dbReference type="Pfam" id="PF04390">
    <property type="entry name" value="LptE"/>
    <property type="match status" value="1"/>
</dbReference>
<proteinExistence type="predicted"/>
<dbReference type="AlphaFoldDB" id="A0A1K1NPR0"/>